<dbReference type="InterPro" id="IPR013815">
    <property type="entry name" value="ATP_grasp_subdomain_1"/>
</dbReference>
<dbReference type="GeneID" id="54294448"/>
<dbReference type="PROSITE" id="PS50975">
    <property type="entry name" value="ATP_GRASP"/>
    <property type="match status" value="1"/>
</dbReference>
<dbReference type="AlphaFoldDB" id="A0A6A6BE76"/>
<evidence type="ECO:0000313" key="6">
    <source>
        <dbReference type="Proteomes" id="UP000799438"/>
    </source>
</evidence>
<dbReference type="GO" id="GO:0046872">
    <property type="term" value="F:metal ion binding"/>
    <property type="evidence" value="ECO:0007669"/>
    <property type="project" value="InterPro"/>
</dbReference>
<dbReference type="Gene3D" id="3.30.1490.20">
    <property type="entry name" value="ATP-grasp fold, A domain"/>
    <property type="match status" value="1"/>
</dbReference>
<dbReference type="EMBL" id="ML995486">
    <property type="protein sequence ID" value="KAF2141564.1"/>
    <property type="molecule type" value="Genomic_DNA"/>
</dbReference>
<keyword evidence="3" id="KW-0547">Nucleotide-binding</keyword>
<keyword evidence="3" id="KW-0067">ATP-binding</keyword>
<dbReference type="OrthoDB" id="422362at2759"/>
<sequence length="377" mass="41378">MGLRLLQRRLFSSAAAAGKPRVAVLYQALEPPVINGVRKPKKPGGYRDSGADIAFVLRSQQRAQVLTPSTPDPSNDSSWVFPDHEEGILNAVQAGATHLWANTILFAEHPLQISRALDRYQNDLRVVGQPPQLVEAYDDKNYVNSLLRRSRDFTIPTSCIIGEGQDLEALLKKKNLAVPIVAKPIRGRGSHGVKLCHSNTDLRAHVEALWKESPQVMLEQYLSGEEATVTVMPPSAEKPGYWALPIVTRFNHIDGVAPYNGVRAVTSNSRAISDKEASADPAYARVARECEGVARLLKTTAPIRIDVRRFEPDSGFALFDINMKPNMTGPGRPGREDQASLSALAAAAAGWGYSQLLEKILRSTRTLHELRSTKLPV</sequence>
<name>A0A6A6BE76_9PEZI</name>
<keyword evidence="2" id="KW-0436">Ligase</keyword>
<feature type="domain" description="ATP-grasp" evidence="4">
    <location>
        <begin position="145"/>
        <end position="362"/>
    </location>
</feature>
<protein>
    <recommendedName>
        <fullName evidence="4">ATP-grasp domain-containing protein</fullName>
    </recommendedName>
</protein>
<dbReference type="SUPFAM" id="SSF56059">
    <property type="entry name" value="Glutathione synthetase ATP-binding domain-like"/>
    <property type="match status" value="1"/>
</dbReference>
<keyword evidence="6" id="KW-1185">Reference proteome</keyword>
<gene>
    <name evidence="5" type="ORF">K452DRAFT_228308</name>
</gene>
<accession>A0A6A6BE76</accession>
<dbReference type="GO" id="GO:0005524">
    <property type="term" value="F:ATP binding"/>
    <property type="evidence" value="ECO:0007669"/>
    <property type="project" value="UniProtKB-UniRule"/>
</dbReference>
<evidence type="ECO:0000256" key="1">
    <source>
        <dbReference type="ARBA" id="ARBA00010871"/>
    </source>
</evidence>
<reference evidence="5" key="1">
    <citation type="journal article" date="2020" name="Stud. Mycol.">
        <title>101 Dothideomycetes genomes: a test case for predicting lifestyles and emergence of pathogens.</title>
        <authorList>
            <person name="Haridas S."/>
            <person name="Albert R."/>
            <person name="Binder M."/>
            <person name="Bloem J."/>
            <person name="Labutti K."/>
            <person name="Salamov A."/>
            <person name="Andreopoulos B."/>
            <person name="Baker S."/>
            <person name="Barry K."/>
            <person name="Bills G."/>
            <person name="Bluhm B."/>
            <person name="Cannon C."/>
            <person name="Castanera R."/>
            <person name="Culley D."/>
            <person name="Daum C."/>
            <person name="Ezra D."/>
            <person name="Gonzalez J."/>
            <person name="Henrissat B."/>
            <person name="Kuo A."/>
            <person name="Liang C."/>
            <person name="Lipzen A."/>
            <person name="Lutzoni F."/>
            <person name="Magnuson J."/>
            <person name="Mondo S."/>
            <person name="Nolan M."/>
            <person name="Ohm R."/>
            <person name="Pangilinan J."/>
            <person name="Park H.-J."/>
            <person name="Ramirez L."/>
            <person name="Alfaro M."/>
            <person name="Sun H."/>
            <person name="Tritt A."/>
            <person name="Yoshinaga Y."/>
            <person name="Zwiers L.-H."/>
            <person name="Turgeon B."/>
            <person name="Goodwin S."/>
            <person name="Spatafora J."/>
            <person name="Crous P."/>
            <person name="Grigoriev I."/>
        </authorList>
    </citation>
    <scope>NUCLEOTIDE SEQUENCE</scope>
    <source>
        <strain evidence="5">CBS 121167</strain>
    </source>
</reference>
<evidence type="ECO:0000256" key="3">
    <source>
        <dbReference type="PROSITE-ProRule" id="PRU00409"/>
    </source>
</evidence>
<evidence type="ECO:0000259" key="4">
    <source>
        <dbReference type="PROSITE" id="PS50975"/>
    </source>
</evidence>
<proteinExistence type="inferred from homology"/>
<dbReference type="PANTHER" id="PTHR23132:SF23">
    <property type="entry name" value="D-ALANINE--D-ALANINE LIGASE B"/>
    <property type="match status" value="1"/>
</dbReference>
<evidence type="ECO:0000313" key="5">
    <source>
        <dbReference type="EMBL" id="KAF2141564.1"/>
    </source>
</evidence>
<dbReference type="Gene3D" id="3.30.470.20">
    <property type="entry name" value="ATP-grasp fold, B domain"/>
    <property type="match status" value="1"/>
</dbReference>
<dbReference type="InterPro" id="IPR011095">
    <property type="entry name" value="Dala_Dala_lig_C"/>
</dbReference>
<comment type="similarity">
    <text evidence="1">Belongs to the D-alanine--D-alanine ligase family.</text>
</comment>
<dbReference type="GO" id="GO:0008716">
    <property type="term" value="F:D-alanine-D-alanine ligase activity"/>
    <property type="evidence" value="ECO:0007669"/>
    <property type="project" value="InterPro"/>
</dbReference>
<dbReference type="InterPro" id="IPR011761">
    <property type="entry name" value="ATP-grasp"/>
</dbReference>
<dbReference type="PANTHER" id="PTHR23132">
    <property type="entry name" value="D-ALANINE--D-ALANINE LIGASE"/>
    <property type="match status" value="1"/>
</dbReference>
<organism evidence="5 6">
    <name type="scientific">Aplosporella prunicola CBS 121167</name>
    <dbReference type="NCBI Taxonomy" id="1176127"/>
    <lineage>
        <taxon>Eukaryota</taxon>
        <taxon>Fungi</taxon>
        <taxon>Dikarya</taxon>
        <taxon>Ascomycota</taxon>
        <taxon>Pezizomycotina</taxon>
        <taxon>Dothideomycetes</taxon>
        <taxon>Dothideomycetes incertae sedis</taxon>
        <taxon>Botryosphaeriales</taxon>
        <taxon>Aplosporellaceae</taxon>
        <taxon>Aplosporella</taxon>
    </lineage>
</organism>
<evidence type="ECO:0000256" key="2">
    <source>
        <dbReference type="ARBA" id="ARBA00022598"/>
    </source>
</evidence>
<dbReference type="Pfam" id="PF07478">
    <property type="entry name" value="Dala_Dala_lig_C"/>
    <property type="match status" value="1"/>
</dbReference>
<dbReference type="RefSeq" id="XP_033397277.1">
    <property type="nucleotide sequence ID" value="XM_033536952.1"/>
</dbReference>
<dbReference type="Proteomes" id="UP000799438">
    <property type="component" value="Unassembled WGS sequence"/>
</dbReference>